<gene>
    <name evidence="1" type="ORF">N011_22620</name>
</gene>
<evidence type="ECO:0000313" key="1">
    <source>
        <dbReference type="EMBL" id="XCN67249.1"/>
    </source>
</evidence>
<reference evidence="1" key="1">
    <citation type="journal article" date="2014" name="Genome Announc.">
        <title>Draft Genome Sequences of a Phylogenetically Diverse Suite of Pseudomonas syringae Strains from Multiple Source Populations.</title>
        <authorList>
            <person name="Baltrus D.A."/>
            <person name="Yourstone S."/>
            <person name="Lind A."/>
            <person name="Guilbaud C."/>
            <person name="Sands D.C."/>
            <person name="Jones C.D."/>
            <person name="Morris C.E."/>
            <person name="Dangl J.L."/>
        </authorList>
    </citation>
    <scope>NUCLEOTIDE SEQUENCE</scope>
    <source>
        <strain evidence="1">CC1417</strain>
    </source>
</reference>
<dbReference type="EMBL" id="CP159362">
    <property type="protein sequence ID" value="XCN67249.1"/>
    <property type="molecule type" value="Genomic_DNA"/>
</dbReference>
<reference evidence="1" key="2">
    <citation type="submission" date="2024-07" db="EMBL/GenBank/DDBJ databases">
        <title>A complete genome sequence for Pseudomonas syringae CC1417.</title>
        <authorList>
            <person name="Baltrus D.A."/>
        </authorList>
    </citation>
    <scope>NUCLEOTIDE SEQUENCE</scope>
    <source>
        <strain evidence="1">CC1417</strain>
    </source>
</reference>
<dbReference type="AlphaFoldDB" id="A0AAU8LEU3"/>
<proteinExistence type="predicted"/>
<sequence>MNVPVILLPANVAGTKERLQKRIETLRATHPKLASQERHQITGILIALVELGLVDLTEAQRLEALADENHRFAMR</sequence>
<organism evidence="1">
    <name type="scientific">Pseudomonas syringae CC1417</name>
    <dbReference type="NCBI Taxonomy" id="1357272"/>
    <lineage>
        <taxon>Bacteria</taxon>
        <taxon>Pseudomonadati</taxon>
        <taxon>Pseudomonadota</taxon>
        <taxon>Gammaproteobacteria</taxon>
        <taxon>Pseudomonadales</taxon>
        <taxon>Pseudomonadaceae</taxon>
        <taxon>Pseudomonas</taxon>
        <taxon>Pseudomonas syringae</taxon>
    </lineage>
</organism>
<name>A0AAU8LEU3_PSESX</name>
<protein>
    <submittedName>
        <fullName evidence="1">Uncharacterized protein</fullName>
    </submittedName>
</protein>
<dbReference type="RefSeq" id="WP_024694754.1">
    <property type="nucleotide sequence ID" value="NZ_CP159362.1"/>
</dbReference>
<accession>A0AAU8LEU3</accession>